<sequence length="179" mass="19572">MALTALCGTRIYFQPFSNHLEAYLNREIALGILAMVALRQYTDAYGVTTVTLIEIGIAIFLPPCFHLIRWTKENYHKHKDTIHEVISKGSWTGSRSSRDEGSKAARNPTQSATQSQTASGITQRSRIATGAKGSIEKLNLSSRSALRSGNVTRKTSMNGVVGEATPLNPDQMEYSLPSA</sequence>
<evidence type="ECO:0000313" key="3">
    <source>
        <dbReference type="Proteomes" id="UP000193642"/>
    </source>
</evidence>
<dbReference type="Proteomes" id="UP000193642">
    <property type="component" value="Unassembled WGS sequence"/>
</dbReference>
<feature type="region of interest" description="Disordered" evidence="1">
    <location>
        <begin position="146"/>
        <end position="179"/>
    </location>
</feature>
<dbReference type="AlphaFoldDB" id="A0A1Y2CR79"/>
<protein>
    <submittedName>
        <fullName evidence="2">Uncharacterized protein</fullName>
    </submittedName>
</protein>
<feature type="region of interest" description="Disordered" evidence="1">
    <location>
        <begin position="88"/>
        <end position="126"/>
    </location>
</feature>
<accession>A0A1Y2CR79</accession>
<keyword evidence="3" id="KW-1185">Reference proteome</keyword>
<organism evidence="2 3">
    <name type="scientific">Rhizoclosmatium globosum</name>
    <dbReference type="NCBI Taxonomy" id="329046"/>
    <lineage>
        <taxon>Eukaryota</taxon>
        <taxon>Fungi</taxon>
        <taxon>Fungi incertae sedis</taxon>
        <taxon>Chytridiomycota</taxon>
        <taxon>Chytridiomycota incertae sedis</taxon>
        <taxon>Chytridiomycetes</taxon>
        <taxon>Chytridiales</taxon>
        <taxon>Chytriomycetaceae</taxon>
        <taxon>Rhizoclosmatium</taxon>
    </lineage>
</organism>
<comment type="caution">
    <text evidence="2">The sequence shown here is derived from an EMBL/GenBank/DDBJ whole genome shotgun (WGS) entry which is preliminary data.</text>
</comment>
<gene>
    <name evidence="2" type="ORF">BCR33DRAFT_734843</name>
</gene>
<feature type="compositionally biased region" description="Polar residues" evidence="1">
    <location>
        <begin position="107"/>
        <end position="126"/>
    </location>
</feature>
<dbReference type="EMBL" id="MCGO01000009">
    <property type="protein sequence ID" value="ORY49344.1"/>
    <property type="molecule type" value="Genomic_DNA"/>
</dbReference>
<dbReference type="OrthoDB" id="2154046at2759"/>
<evidence type="ECO:0000313" key="2">
    <source>
        <dbReference type="EMBL" id="ORY49344.1"/>
    </source>
</evidence>
<name>A0A1Y2CR79_9FUNG</name>
<reference evidence="2 3" key="1">
    <citation type="submission" date="2016-07" db="EMBL/GenBank/DDBJ databases">
        <title>Pervasive Adenine N6-methylation of Active Genes in Fungi.</title>
        <authorList>
            <consortium name="DOE Joint Genome Institute"/>
            <person name="Mondo S.J."/>
            <person name="Dannebaum R.O."/>
            <person name="Kuo R.C."/>
            <person name="Labutti K."/>
            <person name="Haridas S."/>
            <person name="Kuo A."/>
            <person name="Salamov A."/>
            <person name="Ahrendt S.R."/>
            <person name="Lipzen A."/>
            <person name="Sullivan W."/>
            <person name="Andreopoulos W.B."/>
            <person name="Clum A."/>
            <person name="Lindquist E."/>
            <person name="Daum C."/>
            <person name="Ramamoorthy G.K."/>
            <person name="Gryganskyi A."/>
            <person name="Culley D."/>
            <person name="Magnuson J.K."/>
            <person name="James T.Y."/>
            <person name="O'Malley M.A."/>
            <person name="Stajich J.E."/>
            <person name="Spatafora J.W."/>
            <person name="Visel A."/>
            <person name="Grigoriev I.V."/>
        </authorList>
    </citation>
    <scope>NUCLEOTIDE SEQUENCE [LARGE SCALE GENOMIC DNA]</scope>
    <source>
        <strain evidence="2 3">JEL800</strain>
    </source>
</reference>
<proteinExistence type="predicted"/>
<evidence type="ECO:0000256" key="1">
    <source>
        <dbReference type="SAM" id="MobiDB-lite"/>
    </source>
</evidence>
<feature type="compositionally biased region" description="Polar residues" evidence="1">
    <location>
        <begin position="146"/>
        <end position="158"/>
    </location>
</feature>